<dbReference type="GO" id="GO:0003676">
    <property type="term" value="F:nucleic acid binding"/>
    <property type="evidence" value="ECO:0007669"/>
    <property type="project" value="InterPro"/>
</dbReference>
<dbReference type="OrthoDB" id="1436613at2759"/>
<dbReference type="Gene3D" id="3.30.420.10">
    <property type="entry name" value="Ribonuclease H-like superfamily/Ribonuclease H"/>
    <property type="match status" value="1"/>
</dbReference>
<feature type="domain" description="RNase H type-1" evidence="1">
    <location>
        <begin position="120"/>
        <end position="240"/>
    </location>
</feature>
<sequence>MHILRDCPVSTSVWNQLPLPQNFFSLPHPIWLKNNCTNSSPSLKNIPWNTIFAFSCYAIWHQRNHLIHHNSPLSPLLVARSAIHKAIEYHFLAAPNPQNTNISHLPIHWTEPKKSFCKLNIDGAASNNLLGTGGIIRNDQGYYMISFCKFLGQGSSVQAELWALQIGLSIARDINISHIEIETDCTMLIHLINNNQLTNLHPLFSVICTCRHFLSAFDSWELKHIYREANGCADALAKHARMTCCNSCTFLEPLVFLLPLLAKDRDHRSTIRRISFRPP</sequence>
<dbReference type="AlphaFoldDB" id="A0A834TVK3"/>
<name>A0A834TVK3_9FABA</name>
<comment type="caution">
    <text evidence="2">The sequence shown here is derived from an EMBL/GenBank/DDBJ whole genome shotgun (WGS) entry which is preliminary data.</text>
</comment>
<evidence type="ECO:0000313" key="3">
    <source>
        <dbReference type="Proteomes" id="UP000634136"/>
    </source>
</evidence>
<dbReference type="GO" id="GO:0003964">
    <property type="term" value="F:RNA-directed DNA polymerase activity"/>
    <property type="evidence" value="ECO:0007669"/>
    <property type="project" value="UniProtKB-KW"/>
</dbReference>
<keyword evidence="2" id="KW-0808">Transferase</keyword>
<keyword evidence="3" id="KW-1185">Reference proteome</keyword>
<organism evidence="2 3">
    <name type="scientific">Senna tora</name>
    <dbReference type="NCBI Taxonomy" id="362788"/>
    <lineage>
        <taxon>Eukaryota</taxon>
        <taxon>Viridiplantae</taxon>
        <taxon>Streptophyta</taxon>
        <taxon>Embryophyta</taxon>
        <taxon>Tracheophyta</taxon>
        <taxon>Spermatophyta</taxon>
        <taxon>Magnoliopsida</taxon>
        <taxon>eudicotyledons</taxon>
        <taxon>Gunneridae</taxon>
        <taxon>Pentapetalae</taxon>
        <taxon>rosids</taxon>
        <taxon>fabids</taxon>
        <taxon>Fabales</taxon>
        <taxon>Fabaceae</taxon>
        <taxon>Caesalpinioideae</taxon>
        <taxon>Cassia clade</taxon>
        <taxon>Senna</taxon>
    </lineage>
</organism>
<gene>
    <name evidence="2" type="ORF">G2W53_018610</name>
</gene>
<reference evidence="2" key="1">
    <citation type="submission" date="2020-09" db="EMBL/GenBank/DDBJ databases">
        <title>Genome-Enabled Discovery of Anthraquinone Biosynthesis in Senna tora.</title>
        <authorList>
            <person name="Kang S.-H."/>
            <person name="Pandey R.P."/>
            <person name="Lee C.-M."/>
            <person name="Sim J.-S."/>
            <person name="Jeong J.-T."/>
            <person name="Choi B.-S."/>
            <person name="Jung M."/>
            <person name="Ginzburg D."/>
            <person name="Zhao K."/>
            <person name="Won S.Y."/>
            <person name="Oh T.-J."/>
            <person name="Yu Y."/>
            <person name="Kim N.-H."/>
            <person name="Lee O.R."/>
            <person name="Lee T.-H."/>
            <person name="Bashyal P."/>
            <person name="Kim T.-S."/>
            <person name="Lee W.-H."/>
            <person name="Kawkins C."/>
            <person name="Kim C.-K."/>
            <person name="Kim J.S."/>
            <person name="Ahn B.O."/>
            <person name="Rhee S.Y."/>
            <person name="Sohng J.K."/>
        </authorList>
    </citation>
    <scope>NUCLEOTIDE SEQUENCE</scope>
    <source>
        <tissue evidence="2">Leaf</tissue>
    </source>
</reference>
<keyword evidence="2" id="KW-0548">Nucleotidyltransferase</keyword>
<dbReference type="InterPro" id="IPR002156">
    <property type="entry name" value="RNaseH_domain"/>
</dbReference>
<keyword evidence="2" id="KW-0695">RNA-directed DNA polymerase</keyword>
<dbReference type="EMBL" id="JAAIUW010000006">
    <property type="protein sequence ID" value="KAF7827446.1"/>
    <property type="molecule type" value="Genomic_DNA"/>
</dbReference>
<protein>
    <submittedName>
        <fullName evidence="2">Reverse transcriptase</fullName>
    </submittedName>
</protein>
<accession>A0A834TVK3</accession>
<dbReference type="Proteomes" id="UP000634136">
    <property type="component" value="Unassembled WGS sequence"/>
</dbReference>
<proteinExistence type="predicted"/>
<dbReference type="InterPro" id="IPR012337">
    <property type="entry name" value="RNaseH-like_sf"/>
</dbReference>
<dbReference type="InterPro" id="IPR044730">
    <property type="entry name" value="RNase_H-like_dom_plant"/>
</dbReference>
<dbReference type="InterPro" id="IPR053151">
    <property type="entry name" value="RNase_H-like"/>
</dbReference>
<dbReference type="GO" id="GO:0004523">
    <property type="term" value="F:RNA-DNA hybrid ribonuclease activity"/>
    <property type="evidence" value="ECO:0007669"/>
    <property type="project" value="InterPro"/>
</dbReference>
<dbReference type="CDD" id="cd06222">
    <property type="entry name" value="RNase_H_like"/>
    <property type="match status" value="1"/>
</dbReference>
<dbReference type="SUPFAM" id="SSF53098">
    <property type="entry name" value="Ribonuclease H-like"/>
    <property type="match status" value="1"/>
</dbReference>
<dbReference type="PANTHER" id="PTHR47723">
    <property type="entry name" value="OS05G0353850 PROTEIN"/>
    <property type="match status" value="1"/>
</dbReference>
<evidence type="ECO:0000313" key="2">
    <source>
        <dbReference type="EMBL" id="KAF7827446.1"/>
    </source>
</evidence>
<dbReference type="InterPro" id="IPR036397">
    <property type="entry name" value="RNaseH_sf"/>
</dbReference>
<dbReference type="PANTHER" id="PTHR47723:SF19">
    <property type="entry name" value="POLYNUCLEOTIDYL TRANSFERASE, RIBONUCLEASE H-LIKE SUPERFAMILY PROTEIN"/>
    <property type="match status" value="1"/>
</dbReference>
<dbReference type="Pfam" id="PF13456">
    <property type="entry name" value="RVT_3"/>
    <property type="match status" value="1"/>
</dbReference>
<evidence type="ECO:0000259" key="1">
    <source>
        <dbReference type="Pfam" id="PF13456"/>
    </source>
</evidence>